<reference evidence="2 3" key="1">
    <citation type="journal article" date="2019" name="Nat. Ecol. Evol.">
        <title>Megaphylogeny resolves global patterns of mushroom evolution.</title>
        <authorList>
            <person name="Varga T."/>
            <person name="Krizsan K."/>
            <person name="Foldi C."/>
            <person name="Dima B."/>
            <person name="Sanchez-Garcia M."/>
            <person name="Sanchez-Ramirez S."/>
            <person name="Szollosi G.J."/>
            <person name="Szarkandi J.G."/>
            <person name="Papp V."/>
            <person name="Albert L."/>
            <person name="Andreopoulos W."/>
            <person name="Angelini C."/>
            <person name="Antonin V."/>
            <person name="Barry K.W."/>
            <person name="Bougher N.L."/>
            <person name="Buchanan P."/>
            <person name="Buyck B."/>
            <person name="Bense V."/>
            <person name="Catcheside P."/>
            <person name="Chovatia M."/>
            <person name="Cooper J."/>
            <person name="Damon W."/>
            <person name="Desjardin D."/>
            <person name="Finy P."/>
            <person name="Geml J."/>
            <person name="Haridas S."/>
            <person name="Hughes K."/>
            <person name="Justo A."/>
            <person name="Karasinski D."/>
            <person name="Kautmanova I."/>
            <person name="Kiss B."/>
            <person name="Kocsube S."/>
            <person name="Kotiranta H."/>
            <person name="LaButti K.M."/>
            <person name="Lechner B.E."/>
            <person name="Liimatainen K."/>
            <person name="Lipzen A."/>
            <person name="Lukacs Z."/>
            <person name="Mihaltcheva S."/>
            <person name="Morgado L.N."/>
            <person name="Niskanen T."/>
            <person name="Noordeloos M.E."/>
            <person name="Ohm R.A."/>
            <person name="Ortiz-Santana B."/>
            <person name="Ovrebo C."/>
            <person name="Racz N."/>
            <person name="Riley R."/>
            <person name="Savchenko A."/>
            <person name="Shiryaev A."/>
            <person name="Soop K."/>
            <person name="Spirin V."/>
            <person name="Szebenyi C."/>
            <person name="Tomsovsky M."/>
            <person name="Tulloss R.E."/>
            <person name="Uehling J."/>
            <person name="Grigoriev I.V."/>
            <person name="Vagvolgyi C."/>
            <person name="Papp T."/>
            <person name="Martin F.M."/>
            <person name="Miettinen O."/>
            <person name="Hibbett D.S."/>
            <person name="Nagy L.G."/>
        </authorList>
    </citation>
    <scope>NUCLEOTIDE SEQUENCE [LARGE SCALE GENOMIC DNA]</scope>
    <source>
        <strain evidence="2 3">FP101781</strain>
    </source>
</reference>
<dbReference type="EMBL" id="QPFP01000133">
    <property type="protein sequence ID" value="TEB20698.1"/>
    <property type="molecule type" value="Genomic_DNA"/>
</dbReference>
<sequence>MVTGISYRADTVPRPSNPNELFSVAPVPPPPSSPSYSATPVSKYTYHIPPPPGRISASQTSRHISLTSDPTMHMPACRPQAAFTLNHSPNKF</sequence>
<comment type="caution">
    <text evidence="2">The sequence shown here is derived from an EMBL/GenBank/DDBJ whole genome shotgun (WGS) entry which is preliminary data.</text>
</comment>
<accession>A0A4Y7SGK2</accession>
<name>A0A4Y7SGK2_COPMI</name>
<keyword evidence="3" id="KW-1185">Reference proteome</keyword>
<dbReference type="AlphaFoldDB" id="A0A4Y7SGK2"/>
<protein>
    <submittedName>
        <fullName evidence="2">Uncharacterized protein</fullName>
    </submittedName>
</protein>
<feature type="region of interest" description="Disordered" evidence="1">
    <location>
        <begin position="1"/>
        <end position="75"/>
    </location>
</feature>
<evidence type="ECO:0000313" key="3">
    <source>
        <dbReference type="Proteomes" id="UP000298030"/>
    </source>
</evidence>
<evidence type="ECO:0000313" key="2">
    <source>
        <dbReference type="EMBL" id="TEB20698.1"/>
    </source>
</evidence>
<gene>
    <name evidence="2" type="ORF">FA13DRAFT_1742710</name>
</gene>
<evidence type="ECO:0000256" key="1">
    <source>
        <dbReference type="SAM" id="MobiDB-lite"/>
    </source>
</evidence>
<organism evidence="2 3">
    <name type="scientific">Coprinellus micaceus</name>
    <name type="common">Glistening ink-cap mushroom</name>
    <name type="synonym">Coprinus micaceus</name>
    <dbReference type="NCBI Taxonomy" id="71717"/>
    <lineage>
        <taxon>Eukaryota</taxon>
        <taxon>Fungi</taxon>
        <taxon>Dikarya</taxon>
        <taxon>Basidiomycota</taxon>
        <taxon>Agaricomycotina</taxon>
        <taxon>Agaricomycetes</taxon>
        <taxon>Agaricomycetidae</taxon>
        <taxon>Agaricales</taxon>
        <taxon>Agaricineae</taxon>
        <taxon>Psathyrellaceae</taxon>
        <taxon>Coprinellus</taxon>
    </lineage>
</organism>
<feature type="compositionally biased region" description="Polar residues" evidence="1">
    <location>
        <begin position="56"/>
        <end position="70"/>
    </location>
</feature>
<proteinExistence type="predicted"/>
<dbReference type="Proteomes" id="UP000298030">
    <property type="component" value="Unassembled WGS sequence"/>
</dbReference>